<reference evidence="1" key="1">
    <citation type="submission" date="2023-03" db="EMBL/GenBank/DDBJ databases">
        <authorList>
            <person name="Pothier F. J."/>
        </authorList>
    </citation>
    <scope>NUCLEOTIDE SEQUENCE</scope>
    <source>
        <strain evidence="1">DAPP-PG 215</strain>
    </source>
</reference>
<proteinExistence type="predicted"/>
<dbReference type="Pfam" id="PF21448">
    <property type="entry name" value="DNMK"/>
    <property type="match status" value="1"/>
</dbReference>
<keyword evidence="1" id="KW-0808">Transferase</keyword>
<sequence>MKIVIGLAAKARSGKDTAAKLLLEHANVAAFALADPLKQGCQVLFNLSDAQAWDDNLKEIKVEAWGFSPREFFQRVGTEWMRGHSPVHWLMRADREINAPQVVRALEPSQLNHPDLPFILAAKAFFNLRDHQCWDENLKNQTDAFWDMSPCEMIALVKAKALADFPDFADRRNAMPPQLINEMAFFIKPNLDTENKNIIIIKDIRFENEAAYIRDMGGKIWHIVRDNAESVNQHSSELGIEIQPSDIVISNNGTIEEYKTALTVAWETLSHLHAKKS</sequence>
<gene>
    <name evidence="1" type="ORF">DAPPPG215_09540</name>
</gene>
<organism evidence="1 2">
    <name type="scientific">Pseudomonas syringae pv. tomato</name>
    <dbReference type="NCBI Taxonomy" id="323"/>
    <lineage>
        <taxon>Bacteria</taxon>
        <taxon>Pseudomonadati</taxon>
        <taxon>Pseudomonadota</taxon>
        <taxon>Gammaproteobacteria</taxon>
        <taxon>Pseudomonadales</taxon>
        <taxon>Pseudomonadaceae</taxon>
        <taxon>Pseudomonas</taxon>
    </lineage>
</organism>
<dbReference type="InterPro" id="IPR048444">
    <property type="entry name" value="DNMK"/>
</dbReference>
<accession>A0AAQ0N8M6</accession>
<evidence type="ECO:0000313" key="1">
    <source>
        <dbReference type="EMBL" id="CAI8817711.1"/>
    </source>
</evidence>
<dbReference type="AlphaFoldDB" id="A0AAQ0N8M6"/>
<dbReference type="Gene3D" id="3.40.50.300">
    <property type="entry name" value="P-loop containing nucleotide triphosphate hydrolases"/>
    <property type="match status" value="2"/>
</dbReference>
<keyword evidence="1" id="KW-0418">Kinase</keyword>
<name>A0AAQ0N8M6_PSEUB</name>
<dbReference type="RefSeq" id="WP_007247186.1">
    <property type="nucleotide sequence ID" value="NZ_CP019871.1"/>
</dbReference>
<dbReference type="GO" id="GO:0016301">
    <property type="term" value="F:kinase activity"/>
    <property type="evidence" value="ECO:0007669"/>
    <property type="project" value="UniProtKB-KW"/>
</dbReference>
<dbReference type="Proteomes" id="UP001177000">
    <property type="component" value="Chromosome"/>
</dbReference>
<dbReference type="SUPFAM" id="SSF52540">
    <property type="entry name" value="P-loop containing nucleoside triphosphate hydrolases"/>
    <property type="match status" value="1"/>
</dbReference>
<dbReference type="InterPro" id="IPR027417">
    <property type="entry name" value="P-loop_NTPase"/>
</dbReference>
<dbReference type="EMBL" id="OX458335">
    <property type="protein sequence ID" value="CAI8817711.1"/>
    <property type="molecule type" value="Genomic_DNA"/>
</dbReference>
<protein>
    <submittedName>
        <fullName evidence="1">Deoxynucleotide monophosphate kinase</fullName>
    </submittedName>
</protein>
<evidence type="ECO:0000313" key="2">
    <source>
        <dbReference type="Proteomes" id="UP001177000"/>
    </source>
</evidence>